<organism evidence="1 2">
    <name type="scientific">Streptomyces lasiicapitis</name>
    <dbReference type="NCBI Taxonomy" id="1923961"/>
    <lineage>
        <taxon>Bacteria</taxon>
        <taxon>Bacillati</taxon>
        <taxon>Actinomycetota</taxon>
        <taxon>Actinomycetes</taxon>
        <taxon>Kitasatosporales</taxon>
        <taxon>Streptomycetaceae</taxon>
        <taxon>Streptomyces</taxon>
    </lineage>
</organism>
<evidence type="ECO:0000313" key="1">
    <source>
        <dbReference type="EMBL" id="GGO34529.1"/>
    </source>
</evidence>
<reference evidence="2" key="1">
    <citation type="journal article" date="2019" name="Int. J. Syst. Evol. Microbiol.">
        <title>The Global Catalogue of Microorganisms (GCM) 10K type strain sequencing project: providing services to taxonomists for standard genome sequencing and annotation.</title>
        <authorList>
            <consortium name="The Broad Institute Genomics Platform"/>
            <consortium name="The Broad Institute Genome Sequencing Center for Infectious Disease"/>
            <person name="Wu L."/>
            <person name="Ma J."/>
        </authorList>
    </citation>
    <scope>NUCLEOTIDE SEQUENCE [LARGE SCALE GENOMIC DNA]</scope>
    <source>
        <strain evidence="2">CGMCC 4.7349</strain>
    </source>
</reference>
<name>A0ABQ2LHY3_9ACTN</name>
<dbReference type="Proteomes" id="UP000656881">
    <property type="component" value="Unassembled WGS sequence"/>
</dbReference>
<comment type="caution">
    <text evidence="1">The sequence shown here is derived from an EMBL/GenBank/DDBJ whole genome shotgun (WGS) entry which is preliminary data.</text>
</comment>
<gene>
    <name evidence="1" type="ORF">GCM10012286_03720</name>
</gene>
<protein>
    <submittedName>
        <fullName evidence="1">Uncharacterized protein</fullName>
    </submittedName>
</protein>
<keyword evidence="2" id="KW-1185">Reference proteome</keyword>
<dbReference type="EMBL" id="BMNG01000001">
    <property type="protein sequence ID" value="GGO34529.1"/>
    <property type="molecule type" value="Genomic_DNA"/>
</dbReference>
<sequence length="114" mass="11069">MAHANAVTIHVAVAVATPNERARSGRISTGALAPAATGAASNASQKMGTWAGRVPLSVRLPVSARVPLREPEADAVVGGVTVADAVVGGVTVAAGAVVLDTGPPEAEAAERAAG</sequence>
<proteinExistence type="predicted"/>
<accession>A0ABQ2LHY3</accession>
<evidence type="ECO:0000313" key="2">
    <source>
        <dbReference type="Proteomes" id="UP000656881"/>
    </source>
</evidence>